<evidence type="ECO:0000256" key="1">
    <source>
        <dbReference type="ARBA" id="ARBA00022763"/>
    </source>
</evidence>
<evidence type="ECO:0000259" key="2">
    <source>
        <dbReference type="Pfam" id="PF01035"/>
    </source>
</evidence>
<reference evidence="3 4" key="1">
    <citation type="submission" date="2023-07" db="EMBL/GenBank/DDBJ databases">
        <title>Functional and genomic diversity of the sorghum phyllosphere microbiome.</title>
        <authorList>
            <person name="Shade A."/>
        </authorList>
    </citation>
    <scope>NUCLEOTIDE SEQUENCE [LARGE SCALE GENOMIC DNA]</scope>
    <source>
        <strain evidence="3 4">SORGH_AS_0892</strain>
    </source>
</reference>
<evidence type="ECO:0000313" key="4">
    <source>
        <dbReference type="Proteomes" id="UP001244640"/>
    </source>
</evidence>
<dbReference type="SUPFAM" id="SSF46767">
    <property type="entry name" value="Methylated DNA-protein cysteine methyltransferase, C-terminal domain"/>
    <property type="match status" value="1"/>
</dbReference>
<comment type="caution">
    <text evidence="3">The sequence shown here is derived from an EMBL/GenBank/DDBJ whole genome shotgun (WGS) entry which is preliminary data.</text>
</comment>
<dbReference type="Pfam" id="PF01035">
    <property type="entry name" value="DNA_binding_1"/>
    <property type="match status" value="1"/>
</dbReference>
<dbReference type="CDD" id="cd06445">
    <property type="entry name" value="ATase"/>
    <property type="match status" value="1"/>
</dbReference>
<dbReference type="Proteomes" id="UP001244640">
    <property type="component" value="Unassembled WGS sequence"/>
</dbReference>
<dbReference type="InterPro" id="IPR036217">
    <property type="entry name" value="MethylDNA_cys_MeTrfase_DNAb"/>
</dbReference>
<protein>
    <submittedName>
        <fullName evidence="3">Methylated-DNA-protein-cysteine methyltransferase-like protein</fullName>
    </submittedName>
</protein>
<organism evidence="3 4">
    <name type="scientific">Sphingobacterium zeae</name>
    <dbReference type="NCBI Taxonomy" id="1776859"/>
    <lineage>
        <taxon>Bacteria</taxon>
        <taxon>Pseudomonadati</taxon>
        <taxon>Bacteroidota</taxon>
        <taxon>Sphingobacteriia</taxon>
        <taxon>Sphingobacteriales</taxon>
        <taxon>Sphingobacteriaceae</taxon>
        <taxon>Sphingobacterium</taxon>
    </lineage>
</organism>
<dbReference type="InterPro" id="IPR052520">
    <property type="entry name" value="ATL_DNA_repair"/>
</dbReference>
<dbReference type="Gene3D" id="1.10.10.10">
    <property type="entry name" value="Winged helix-like DNA-binding domain superfamily/Winged helix DNA-binding domain"/>
    <property type="match status" value="1"/>
</dbReference>
<dbReference type="PANTHER" id="PTHR42942:SF1">
    <property type="entry name" value="ALKYLTRANSFERASE-LIKE PROTEIN 1"/>
    <property type="match status" value="1"/>
</dbReference>
<feature type="domain" description="Methylated-DNA-[protein]-cysteine S-methyltransferase DNA binding" evidence="2">
    <location>
        <begin position="30"/>
        <end position="92"/>
    </location>
</feature>
<proteinExistence type="predicted"/>
<name>A0ABU0U7X4_9SPHI</name>
<dbReference type="InterPro" id="IPR036388">
    <property type="entry name" value="WH-like_DNA-bd_sf"/>
</dbReference>
<dbReference type="PANTHER" id="PTHR42942">
    <property type="entry name" value="6-O-METHYLGUANINE DNA METHYLTRANSFERASE"/>
    <property type="match status" value="1"/>
</dbReference>
<dbReference type="InterPro" id="IPR014048">
    <property type="entry name" value="MethylDNA_cys_MeTrfase_DNA-bd"/>
</dbReference>
<accession>A0ABU0U7X4</accession>
<gene>
    <name evidence="3" type="ORF">QE382_003014</name>
</gene>
<keyword evidence="1" id="KW-0227">DNA damage</keyword>
<keyword evidence="4" id="KW-1185">Reference proteome</keyword>
<evidence type="ECO:0000313" key="3">
    <source>
        <dbReference type="EMBL" id="MDQ1151030.1"/>
    </source>
</evidence>
<sequence length="126" mass="14189">MIDVSYIERCRLTLHINIWVTKKGVSMEEKFKKQVYELAKLIPQGRVTTYGTIAKALGYPNHSRHVGKAMGGCPADVPAHRVISSGGVLAVPGFQERLESEGLVVQNSRVKDFKKFFWDPMKELID</sequence>
<dbReference type="EMBL" id="JAUTBA010000001">
    <property type="protein sequence ID" value="MDQ1151030.1"/>
    <property type="molecule type" value="Genomic_DNA"/>
</dbReference>